<evidence type="ECO:0000313" key="3">
    <source>
        <dbReference type="Proteomes" id="UP000054549"/>
    </source>
</evidence>
<organism evidence="2 3">
    <name type="scientific">Amanita muscaria (strain Koide BX008)</name>
    <dbReference type="NCBI Taxonomy" id="946122"/>
    <lineage>
        <taxon>Eukaryota</taxon>
        <taxon>Fungi</taxon>
        <taxon>Dikarya</taxon>
        <taxon>Basidiomycota</taxon>
        <taxon>Agaricomycotina</taxon>
        <taxon>Agaricomycetes</taxon>
        <taxon>Agaricomycetidae</taxon>
        <taxon>Agaricales</taxon>
        <taxon>Pluteineae</taxon>
        <taxon>Amanitaceae</taxon>
        <taxon>Amanita</taxon>
    </lineage>
</organism>
<gene>
    <name evidence="2" type="ORF">M378DRAFT_168512</name>
</gene>
<keyword evidence="1" id="KW-0812">Transmembrane</keyword>
<dbReference type="InParanoid" id="A0A0C2SBA7"/>
<dbReference type="Proteomes" id="UP000054549">
    <property type="component" value="Unassembled WGS sequence"/>
</dbReference>
<dbReference type="HOGENOM" id="CLU_3031908_0_0_1"/>
<dbReference type="AlphaFoldDB" id="A0A0C2SBA7"/>
<name>A0A0C2SBA7_AMAMK</name>
<dbReference type="EMBL" id="KN818304">
    <property type="protein sequence ID" value="KIL60110.1"/>
    <property type="molecule type" value="Genomic_DNA"/>
</dbReference>
<sequence>MYIGRLNISNKANWVAVGIVFTLLAQVKYELLWVHGFILFPELLRLGPATYRRCV</sequence>
<proteinExistence type="predicted"/>
<keyword evidence="1" id="KW-1133">Transmembrane helix</keyword>
<protein>
    <submittedName>
        <fullName evidence="2">Uncharacterized protein</fullName>
    </submittedName>
</protein>
<reference evidence="2 3" key="1">
    <citation type="submission" date="2014-04" db="EMBL/GenBank/DDBJ databases">
        <title>Evolutionary Origins and Diversification of the Mycorrhizal Mutualists.</title>
        <authorList>
            <consortium name="DOE Joint Genome Institute"/>
            <consortium name="Mycorrhizal Genomics Consortium"/>
            <person name="Kohler A."/>
            <person name="Kuo A."/>
            <person name="Nagy L.G."/>
            <person name="Floudas D."/>
            <person name="Copeland A."/>
            <person name="Barry K.W."/>
            <person name="Cichocki N."/>
            <person name="Veneault-Fourrey C."/>
            <person name="LaButti K."/>
            <person name="Lindquist E.A."/>
            <person name="Lipzen A."/>
            <person name="Lundell T."/>
            <person name="Morin E."/>
            <person name="Murat C."/>
            <person name="Riley R."/>
            <person name="Ohm R."/>
            <person name="Sun H."/>
            <person name="Tunlid A."/>
            <person name="Henrissat B."/>
            <person name="Grigoriev I.V."/>
            <person name="Hibbett D.S."/>
            <person name="Martin F."/>
        </authorList>
    </citation>
    <scope>NUCLEOTIDE SEQUENCE [LARGE SCALE GENOMIC DNA]</scope>
    <source>
        <strain evidence="2 3">Koide BX008</strain>
    </source>
</reference>
<evidence type="ECO:0000256" key="1">
    <source>
        <dbReference type="SAM" id="Phobius"/>
    </source>
</evidence>
<feature type="transmembrane region" description="Helical" evidence="1">
    <location>
        <begin position="12"/>
        <end position="29"/>
    </location>
</feature>
<accession>A0A0C2SBA7</accession>
<keyword evidence="3" id="KW-1185">Reference proteome</keyword>
<evidence type="ECO:0000313" key="2">
    <source>
        <dbReference type="EMBL" id="KIL60110.1"/>
    </source>
</evidence>
<keyword evidence="1" id="KW-0472">Membrane</keyword>